<keyword evidence="3" id="KW-1185">Reference proteome</keyword>
<dbReference type="AlphaFoldDB" id="A0A0A8K1A3"/>
<organism evidence="2 3">
    <name type="scientific">Methyloceanibacter caenitepidi</name>
    <dbReference type="NCBI Taxonomy" id="1384459"/>
    <lineage>
        <taxon>Bacteria</taxon>
        <taxon>Pseudomonadati</taxon>
        <taxon>Pseudomonadota</taxon>
        <taxon>Alphaproteobacteria</taxon>
        <taxon>Hyphomicrobiales</taxon>
        <taxon>Hyphomicrobiaceae</taxon>
        <taxon>Methyloceanibacter</taxon>
    </lineage>
</organism>
<evidence type="ECO:0000313" key="3">
    <source>
        <dbReference type="Proteomes" id="UP000031643"/>
    </source>
</evidence>
<keyword evidence="1" id="KW-1133">Transmembrane helix</keyword>
<evidence type="ECO:0000256" key="1">
    <source>
        <dbReference type="SAM" id="Phobius"/>
    </source>
</evidence>
<feature type="transmembrane region" description="Helical" evidence="1">
    <location>
        <begin position="7"/>
        <end position="29"/>
    </location>
</feature>
<name>A0A0A8K1A3_9HYPH</name>
<sequence>MVGGQIDAAVVVVVGMLSFVVVTFVSLIILVTFVLFMILVIVALMVIVILMPLMIVGRGIVRGLSMAFFGLLVVGMVMIVVMIRSACLSVLGGGAVFDRSCLFDRIAPRFVIVMIVIRVVLAGRGRREGI</sequence>
<protein>
    <submittedName>
        <fullName evidence="2">Uncharacterized protein</fullName>
    </submittedName>
</protein>
<accession>A0A0A8K1A3</accession>
<feature type="transmembrane region" description="Helical" evidence="1">
    <location>
        <begin position="106"/>
        <end position="123"/>
    </location>
</feature>
<dbReference type="STRING" id="1384459.GL4_1242"/>
<feature type="transmembrane region" description="Helical" evidence="1">
    <location>
        <begin position="68"/>
        <end position="94"/>
    </location>
</feature>
<feature type="transmembrane region" description="Helical" evidence="1">
    <location>
        <begin position="35"/>
        <end position="56"/>
    </location>
</feature>
<dbReference type="EMBL" id="AP014648">
    <property type="protein sequence ID" value="BAQ16700.1"/>
    <property type="molecule type" value="Genomic_DNA"/>
</dbReference>
<gene>
    <name evidence="2" type="ORF">GL4_1242</name>
</gene>
<dbReference type="KEGG" id="mcg:GL4_1242"/>
<dbReference type="Proteomes" id="UP000031643">
    <property type="component" value="Chromosome"/>
</dbReference>
<dbReference type="HOGENOM" id="CLU_1935550_0_0_5"/>
<keyword evidence="1" id="KW-0472">Membrane</keyword>
<keyword evidence="1" id="KW-0812">Transmembrane</keyword>
<evidence type="ECO:0000313" key="2">
    <source>
        <dbReference type="EMBL" id="BAQ16700.1"/>
    </source>
</evidence>
<proteinExistence type="predicted"/>
<reference evidence="2 3" key="1">
    <citation type="submission" date="2014-09" db="EMBL/GenBank/DDBJ databases">
        <title>Genome sequencing of Methyloceanibacter caenitepidi Gela4.</title>
        <authorList>
            <person name="Takeuchi M."/>
            <person name="Susumu S."/>
            <person name="Kamagata Y."/>
            <person name="Oshima K."/>
            <person name="Hattori M."/>
            <person name="Iwasaki W."/>
        </authorList>
    </citation>
    <scope>NUCLEOTIDE SEQUENCE [LARGE SCALE GENOMIC DNA]</scope>
    <source>
        <strain evidence="2 3">Gela4</strain>
    </source>
</reference>